<dbReference type="NCBIfam" id="TIGR01432">
    <property type="entry name" value="QOXA"/>
    <property type="match status" value="1"/>
</dbReference>
<evidence type="ECO:0000259" key="11">
    <source>
        <dbReference type="PROSITE" id="PS50857"/>
    </source>
</evidence>
<reference evidence="13 14" key="1">
    <citation type="submission" date="2021-06" db="EMBL/GenBank/DDBJ databases">
        <authorList>
            <person name="Criscuolo A."/>
        </authorList>
    </citation>
    <scope>NUCLEOTIDE SEQUENCE [LARGE SCALE GENOMIC DNA]</scope>
    <source>
        <strain evidence="14">CIP 111802</strain>
    </source>
</reference>
<evidence type="ECO:0000256" key="1">
    <source>
        <dbReference type="ARBA" id="ARBA00004141"/>
    </source>
</evidence>
<dbReference type="Pfam" id="PF00116">
    <property type="entry name" value="COX2"/>
    <property type="match status" value="1"/>
</dbReference>
<sequence length="331" mass="36895">MFRIAQLGRIAMQKPKNAFRIAVPLLMMFMLFLLAGCEQIIVLDPKGPIGSSQKDLILISSILCGIILVPVLILTFFIVWRYRDKPGNKAAYRPNWSHSTTMETVWWGIPILVIIILGVVTVRYTYALEPSKPIESAHKPVTIQATSLDWKWLFTYPDQGIATVNYLQIPEGVPIKFELSSDAPMNSFWIPQLGGQMYTMSGMVMTLFLQADHPGTYYGSGANFSGEHFADMRFDVKATSQKEFDAWVQEVKKSPSSLTMENYEQLAKPGKSDKLSFSSFEDGLFHKVAFKYAVDGQGHGSHGAPQSAVEPKAVQPPQTKPQQAGHEHAGH</sequence>
<evidence type="ECO:0000256" key="6">
    <source>
        <dbReference type="ARBA" id="ARBA00023136"/>
    </source>
</evidence>
<evidence type="ECO:0000256" key="8">
    <source>
        <dbReference type="PIRNR" id="PIRNR000292"/>
    </source>
</evidence>
<evidence type="ECO:0000256" key="10">
    <source>
        <dbReference type="SAM" id="Phobius"/>
    </source>
</evidence>
<feature type="domain" description="Cytochrome oxidase subunit II transmembrane region profile" evidence="12">
    <location>
        <begin position="34"/>
        <end position="132"/>
    </location>
</feature>
<dbReference type="PROSITE" id="PS50857">
    <property type="entry name" value="COX2_CUA"/>
    <property type="match status" value="1"/>
</dbReference>
<dbReference type="PROSITE" id="PS50999">
    <property type="entry name" value="COX2_TM"/>
    <property type="match status" value="1"/>
</dbReference>
<keyword evidence="7" id="KW-0564">Palmitate</keyword>
<evidence type="ECO:0000256" key="5">
    <source>
        <dbReference type="ARBA" id="ARBA00023002"/>
    </source>
</evidence>
<comment type="catalytic activity">
    <reaction evidence="8">
        <text>2 a quinol + O2 = 2 a quinone + 2 H2O</text>
        <dbReference type="Rhea" id="RHEA:55376"/>
        <dbReference type="ChEBI" id="CHEBI:15377"/>
        <dbReference type="ChEBI" id="CHEBI:15379"/>
        <dbReference type="ChEBI" id="CHEBI:24646"/>
        <dbReference type="ChEBI" id="CHEBI:132124"/>
    </reaction>
</comment>
<dbReference type="InterPro" id="IPR006332">
    <property type="entry name" value="QoxA"/>
</dbReference>
<feature type="transmembrane region" description="Helical" evidence="10">
    <location>
        <begin position="57"/>
        <end position="83"/>
    </location>
</feature>
<comment type="similarity">
    <text evidence="2 8">Belongs to the cytochrome c oxidase subunit 2 family.</text>
</comment>
<dbReference type="InterPro" id="IPR010514">
    <property type="entry name" value="COX_ARM"/>
</dbReference>
<keyword evidence="8" id="KW-0813">Transport</keyword>
<dbReference type="PANTHER" id="PTHR22888">
    <property type="entry name" value="CYTOCHROME C OXIDASE, SUBUNIT II"/>
    <property type="match status" value="1"/>
</dbReference>
<comment type="function">
    <text evidence="8">Catalyzes quinol oxidation with the concomitant reduction of oxygen to water. Subunit II transfers the electrons from a quinol to the binuclear center of the catalytic subunit I.</text>
</comment>
<feature type="transmembrane region" description="Helical" evidence="10">
    <location>
        <begin position="104"/>
        <end position="126"/>
    </location>
</feature>
<dbReference type="PANTHER" id="PTHR22888:SF18">
    <property type="entry name" value="CYTOCHROME BO(3) UBIQUINOL OXIDASE SUBUNIT 2"/>
    <property type="match status" value="1"/>
</dbReference>
<evidence type="ECO:0000256" key="9">
    <source>
        <dbReference type="SAM" id="MobiDB-lite"/>
    </source>
</evidence>
<dbReference type="NCBIfam" id="TIGR01433">
    <property type="entry name" value="CyoA"/>
    <property type="match status" value="1"/>
</dbReference>
<dbReference type="PIRSF" id="PIRSF000292">
    <property type="entry name" value="Ubi_od_II"/>
    <property type="match status" value="1"/>
</dbReference>
<dbReference type="EMBL" id="CAJVCE010000005">
    <property type="protein sequence ID" value="CAG7636854.1"/>
    <property type="molecule type" value="Genomic_DNA"/>
</dbReference>
<evidence type="ECO:0000256" key="7">
    <source>
        <dbReference type="ARBA" id="ARBA00023139"/>
    </source>
</evidence>
<dbReference type="InterPro" id="IPR002429">
    <property type="entry name" value="CcO_II-like_C"/>
</dbReference>
<evidence type="ECO:0000256" key="3">
    <source>
        <dbReference type="ARBA" id="ARBA00016131"/>
    </source>
</evidence>
<proteinExistence type="inferred from homology"/>
<protein>
    <recommendedName>
        <fullName evidence="3 8">Quinol oxidase subunit 2</fullName>
        <ecNumber evidence="8">1.10.3.-</ecNumber>
    </recommendedName>
</protein>
<keyword evidence="14" id="KW-1185">Reference proteome</keyword>
<keyword evidence="6 8" id="KW-0472">Membrane</keyword>
<gene>
    <name evidence="13" type="ORF">PAECIP111802_02295</name>
</gene>
<dbReference type="InterPro" id="IPR011759">
    <property type="entry name" value="Cyt_c_oxidase_su2_TM_dom"/>
</dbReference>
<accession>A0ABN7TJ93</accession>
<comment type="subcellular location">
    <subcellularLocation>
        <location evidence="8">Cell membrane</location>
    </subcellularLocation>
    <subcellularLocation>
        <location evidence="1">Membrane</location>
        <topology evidence="1">Multi-pass membrane protein</topology>
    </subcellularLocation>
</comment>
<dbReference type="CDD" id="cd04212">
    <property type="entry name" value="CuRO_UO_II"/>
    <property type="match status" value="1"/>
</dbReference>
<dbReference type="EC" id="1.10.3.-" evidence="8"/>
<keyword evidence="8" id="KW-0249">Electron transport</keyword>
<evidence type="ECO:0000313" key="13">
    <source>
        <dbReference type="EMBL" id="CAG7636854.1"/>
    </source>
</evidence>
<dbReference type="Proteomes" id="UP000730618">
    <property type="component" value="Unassembled WGS sequence"/>
</dbReference>
<feature type="transmembrane region" description="Helical" evidence="10">
    <location>
        <begin position="21"/>
        <end position="42"/>
    </location>
</feature>
<keyword evidence="8" id="KW-1003">Cell membrane</keyword>
<keyword evidence="10" id="KW-1133">Transmembrane helix</keyword>
<keyword evidence="8" id="KW-0679">Respiratory chain</keyword>
<feature type="domain" description="Cytochrome oxidase subunit II copper A binding" evidence="11">
    <location>
        <begin position="138"/>
        <end position="250"/>
    </location>
</feature>
<keyword evidence="5 8" id="KW-0560">Oxidoreductase</keyword>
<keyword evidence="7" id="KW-0449">Lipoprotein</keyword>
<evidence type="ECO:0000313" key="14">
    <source>
        <dbReference type="Proteomes" id="UP000730618"/>
    </source>
</evidence>
<organism evidence="13 14">
    <name type="scientific">Paenibacillus allorhizosphaerae</name>
    <dbReference type="NCBI Taxonomy" id="2849866"/>
    <lineage>
        <taxon>Bacteria</taxon>
        <taxon>Bacillati</taxon>
        <taxon>Bacillota</taxon>
        <taxon>Bacilli</taxon>
        <taxon>Bacillales</taxon>
        <taxon>Paenibacillaceae</taxon>
        <taxon>Paenibacillus</taxon>
    </lineage>
</organism>
<keyword evidence="4" id="KW-0732">Signal</keyword>
<comment type="caution">
    <text evidence="13">The sequence shown here is derived from an EMBL/GenBank/DDBJ whole genome shotgun (WGS) entry which is preliminary data.</text>
</comment>
<evidence type="ECO:0000259" key="12">
    <source>
        <dbReference type="PROSITE" id="PS50999"/>
    </source>
</evidence>
<dbReference type="InterPro" id="IPR006333">
    <property type="entry name" value="Cyt_o_ubiquinol_oxidase_su2"/>
</dbReference>
<feature type="region of interest" description="Disordered" evidence="9">
    <location>
        <begin position="296"/>
        <end position="331"/>
    </location>
</feature>
<evidence type="ECO:0000256" key="2">
    <source>
        <dbReference type="ARBA" id="ARBA00007866"/>
    </source>
</evidence>
<dbReference type="Pfam" id="PF06481">
    <property type="entry name" value="COX_ARM"/>
    <property type="match status" value="1"/>
</dbReference>
<keyword evidence="10" id="KW-0812">Transmembrane</keyword>
<evidence type="ECO:0000256" key="4">
    <source>
        <dbReference type="ARBA" id="ARBA00022729"/>
    </source>
</evidence>
<name>A0ABN7TJ93_9BACL</name>
<dbReference type="InterPro" id="IPR045187">
    <property type="entry name" value="CcO_II"/>
</dbReference>
<dbReference type="InterPro" id="IPR034227">
    <property type="entry name" value="CuRO_UO_II"/>
</dbReference>